<accession>A0A133PK60</accession>
<dbReference type="InterPro" id="IPR020631">
    <property type="entry name" value="THF_DH/CycHdrlase_NAD-bd_dom"/>
</dbReference>
<dbReference type="EMBL" id="LRQE01000039">
    <property type="protein sequence ID" value="KXA28941.1"/>
    <property type="molecule type" value="Genomic_DNA"/>
</dbReference>
<dbReference type="GO" id="GO:0004488">
    <property type="term" value="F:methylenetetrahydrofolate dehydrogenase (NADP+) activity"/>
    <property type="evidence" value="ECO:0007669"/>
    <property type="project" value="InterPro"/>
</dbReference>
<comment type="caution">
    <text evidence="2">The sequence shown here is derived from an EMBL/GenBank/DDBJ whole genome shotgun (WGS) entry which is preliminary data.</text>
</comment>
<dbReference type="InterPro" id="IPR036291">
    <property type="entry name" value="NAD(P)-bd_dom_sf"/>
</dbReference>
<dbReference type="GO" id="GO:0016787">
    <property type="term" value="F:hydrolase activity"/>
    <property type="evidence" value="ECO:0007669"/>
    <property type="project" value="UniProtKB-KW"/>
</dbReference>
<gene>
    <name evidence="2" type="ORF">HMPREF3229_01573</name>
</gene>
<reference evidence="2 3" key="1">
    <citation type="submission" date="2016-01" db="EMBL/GenBank/DDBJ databases">
        <authorList>
            <person name="Oliw E.H."/>
        </authorList>
    </citation>
    <scope>NUCLEOTIDE SEQUENCE [LARGE SCALE GENOMIC DNA]</scope>
    <source>
        <strain evidence="2 3">CMW7756A</strain>
    </source>
</reference>
<protein>
    <submittedName>
        <fullName evidence="2">Tetrahydrofolate dehydrogenase/cyclohydrolase, NAD(P)-binding domain protein</fullName>
    </submittedName>
</protein>
<keyword evidence="2" id="KW-0378">Hydrolase</keyword>
<dbReference type="AlphaFoldDB" id="A0A133PK60"/>
<proteinExistence type="predicted"/>
<dbReference type="PATRIC" id="fig|54005.3.peg.1535"/>
<name>A0A133PK60_9FIRM</name>
<dbReference type="Proteomes" id="UP000070174">
    <property type="component" value="Unassembled WGS sequence"/>
</dbReference>
<feature type="domain" description="Tetrahydrofolate dehydrogenase/cyclohydrolase NAD(P)-binding" evidence="1">
    <location>
        <begin position="84"/>
        <end position="160"/>
    </location>
</feature>
<dbReference type="Gene3D" id="3.40.50.720">
    <property type="entry name" value="NAD(P)-binding Rossmann-like Domain"/>
    <property type="match status" value="1"/>
</dbReference>
<dbReference type="RefSeq" id="WP_060800563.1">
    <property type="nucleotide sequence ID" value="NZ_KQ957105.1"/>
</dbReference>
<dbReference type="Pfam" id="PF02882">
    <property type="entry name" value="THF_DHG_CYH_C"/>
    <property type="match status" value="1"/>
</dbReference>
<evidence type="ECO:0000313" key="2">
    <source>
        <dbReference type="EMBL" id="KXA28941.1"/>
    </source>
</evidence>
<dbReference type="SUPFAM" id="SSF51735">
    <property type="entry name" value="NAD(P)-binding Rossmann-fold domains"/>
    <property type="match status" value="1"/>
</dbReference>
<sequence length="202" mass="22624">MEELIVIYDKEKRDRGRDSYIRAIKKQIPGVRVADVANLPEVRRNKLLVLKPMNDGDYETLKTFLKCNPGRDIEGIGSGKLTITAEAILETIWSERGNDLRGKTVVIINQSDVLGRPLAKELIDLGANVISLNSSYPCIDNLLTMTDIDVLVSASGQGDFEMDRELTRMIDVKIDLSNDLEDPIKITSVPTIEVLKDRLKNE</sequence>
<evidence type="ECO:0000259" key="1">
    <source>
        <dbReference type="Pfam" id="PF02882"/>
    </source>
</evidence>
<evidence type="ECO:0000313" key="3">
    <source>
        <dbReference type="Proteomes" id="UP000070174"/>
    </source>
</evidence>
<organism evidence="2">
    <name type="scientific">Peptoniphilus harei</name>
    <dbReference type="NCBI Taxonomy" id="54005"/>
    <lineage>
        <taxon>Bacteria</taxon>
        <taxon>Bacillati</taxon>
        <taxon>Bacillota</taxon>
        <taxon>Tissierellia</taxon>
        <taxon>Tissierellales</taxon>
        <taxon>Peptoniphilaceae</taxon>
        <taxon>Peptoniphilus</taxon>
    </lineage>
</organism>